<accession>A0A6I2UBM1</accession>
<protein>
    <submittedName>
        <fullName evidence="2">Uncharacterized protein</fullName>
    </submittedName>
</protein>
<dbReference type="GeneID" id="96778830"/>
<proteinExistence type="predicted"/>
<sequence>MPRVNVTRDWKLLPASSGTIDNNGVVPVEISQDKEVGIVIHPKSRFSYMNVELYIKSHKQDTIVSLVEFAESGQSSAGNIPDEKIATDDDIDKMFD</sequence>
<dbReference type="Proteomes" id="UP000433181">
    <property type="component" value="Unassembled WGS sequence"/>
</dbReference>
<name>A0A6I2UBM1_9FIRM</name>
<dbReference type="AlphaFoldDB" id="A0A6I2UBM1"/>
<evidence type="ECO:0000313" key="3">
    <source>
        <dbReference type="Proteomes" id="UP000433181"/>
    </source>
</evidence>
<keyword evidence="3" id="KW-1185">Reference proteome</keyword>
<evidence type="ECO:0000313" key="2">
    <source>
        <dbReference type="EMBL" id="MSU08898.1"/>
    </source>
</evidence>
<feature type="region of interest" description="Disordered" evidence="1">
    <location>
        <begin position="73"/>
        <end position="96"/>
    </location>
</feature>
<organism evidence="2 3">
    <name type="scientific">Anaerovibrio slackiae</name>
    <dbReference type="NCBI Taxonomy" id="2652309"/>
    <lineage>
        <taxon>Bacteria</taxon>
        <taxon>Bacillati</taxon>
        <taxon>Bacillota</taxon>
        <taxon>Negativicutes</taxon>
        <taxon>Selenomonadales</taxon>
        <taxon>Selenomonadaceae</taxon>
        <taxon>Anaerovibrio</taxon>
    </lineage>
</organism>
<comment type="caution">
    <text evidence="2">The sequence shown here is derived from an EMBL/GenBank/DDBJ whole genome shotgun (WGS) entry which is preliminary data.</text>
</comment>
<feature type="compositionally biased region" description="Basic and acidic residues" evidence="1">
    <location>
        <begin position="81"/>
        <end position="96"/>
    </location>
</feature>
<evidence type="ECO:0000256" key="1">
    <source>
        <dbReference type="SAM" id="MobiDB-lite"/>
    </source>
</evidence>
<reference evidence="2 3" key="1">
    <citation type="submission" date="2019-08" db="EMBL/GenBank/DDBJ databases">
        <title>In-depth cultivation of the pig gut microbiome towards novel bacterial diversity and tailored functional studies.</title>
        <authorList>
            <person name="Wylensek D."/>
            <person name="Hitch T.C.A."/>
            <person name="Clavel T."/>
        </authorList>
    </citation>
    <scope>NUCLEOTIDE SEQUENCE [LARGE SCALE GENOMIC DNA]</scope>
    <source>
        <strain evidence="2 3">WCA-693-APC-5D-A</strain>
    </source>
</reference>
<gene>
    <name evidence="2" type="ORF">FYJ84_07870</name>
</gene>
<dbReference type="EMBL" id="VUNR01000013">
    <property type="protein sequence ID" value="MSU08898.1"/>
    <property type="molecule type" value="Genomic_DNA"/>
</dbReference>
<dbReference type="RefSeq" id="WP_154407063.1">
    <property type="nucleotide sequence ID" value="NZ_VUNR01000013.1"/>
</dbReference>